<accession>A0A3D9IUK7</accession>
<dbReference type="EMBL" id="QRDZ01000019">
    <property type="protein sequence ID" value="RED65450.1"/>
    <property type="molecule type" value="Genomic_DNA"/>
</dbReference>
<dbReference type="AlphaFoldDB" id="A0A3D9IUK7"/>
<dbReference type="OrthoDB" id="2587001at2"/>
<keyword evidence="2" id="KW-1185">Reference proteome</keyword>
<dbReference type="InterPro" id="IPR036412">
    <property type="entry name" value="HAD-like_sf"/>
</dbReference>
<sequence length="267" mass="29590">MNRTESFPRLFVTDLDGTLLGGGLRPYSRIPDAVCRLLDRLDRSGCQWMTNTAWEARPQIDLIAASSMVSRPLYISGSVGMELGVLKGGELAEVQPYTAQHRERLAEVCRSGLHPFVKEMCGRFDSGFILFNGFWFALTPVEGQLEAMFAYLRERQPQLPELVISLLPHEKRFHAHPAFLTKDKPIREAMRLHDLTPDQIVVAGDELPDLPMMDPAVAAHAICPGNAHPEVKRRVLEMGGVVGEADCGAGIVQAFEALCAKNGWQLN</sequence>
<dbReference type="Gene3D" id="3.40.50.1000">
    <property type="entry name" value="HAD superfamily/HAD-like"/>
    <property type="match status" value="1"/>
</dbReference>
<dbReference type="Proteomes" id="UP000256977">
    <property type="component" value="Unassembled WGS sequence"/>
</dbReference>
<comment type="caution">
    <text evidence="1">The sequence shown here is derived from an EMBL/GenBank/DDBJ whole genome shotgun (WGS) entry which is preliminary data.</text>
</comment>
<evidence type="ECO:0000313" key="2">
    <source>
        <dbReference type="Proteomes" id="UP000256977"/>
    </source>
</evidence>
<evidence type="ECO:0000313" key="1">
    <source>
        <dbReference type="EMBL" id="RED65450.1"/>
    </source>
</evidence>
<proteinExistence type="predicted"/>
<dbReference type="GO" id="GO:0016787">
    <property type="term" value="F:hydrolase activity"/>
    <property type="evidence" value="ECO:0007669"/>
    <property type="project" value="UniProtKB-KW"/>
</dbReference>
<protein>
    <submittedName>
        <fullName evidence="1">Hydroxymethylpyrimidine pyrophosphatase-like HAD family hydrolase</fullName>
    </submittedName>
</protein>
<dbReference type="SUPFAM" id="SSF56784">
    <property type="entry name" value="HAD-like"/>
    <property type="match status" value="1"/>
</dbReference>
<dbReference type="RefSeq" id="WP_116062854.1">
    <property type="nucleotide sequence ID" value="NZ_QRDZ01000019.1"/>
</dbReference>
<name>A0A3D9IUK7_9BACL</name>
<dbReference type="InterPro" id="IPR023214">
    <property type="entry name" value="HAD_sf"/>
</dbReference>
<keyword evidence="1" id="KW-0378">Hydrolase</keyword>
<organism evidence="1 2">
    <name type="scientific">Cohnella phaseoli</name>
    <dbReference type="NCBI Taxonomy" id="456490"/>
    <lineage>
        <taxon>Bacteria</taxon>
        <taxon>Bacillati</taxon>
        <taxon>Bacillota</taxon>
        <taxon>Bacilli</taxon>
        <taxon>Bacillales</taxon>
        <taxon>Paenibacillaceae</taxon>
        <taxon>Cohnella</taxon>
    </lineage>
</organism>
<gene>
    <name evidence="1" type="ORF">DFP98_11990</name>
</gene>
<reference evidence="1 2" key="1">
    <citation type="submission" date="2018-07" db="EMBL/GenBank/DDBJ databases">
        <title>Genomic Encyclopedia of Type Strains, Phase III (KMG-III): the genomes of soil and plant-associated and newly described type strains.</title>
        <authorList>
            <person name="Whitman W."/>
        </authorList>
    </citation>
    <scope>NUCLEOTIDE SEQUENCE [LARGE SCALE GENOMIC DNA]</scope>
    <source>
        <strain evidence="1 2">CECT 7287</strain>
    </source>
</reference>